<accession>X1A0N4</accession>
<dbReference type="AlphaFoldDB" id="X1A0N4"/>
<gene>
    <name evidence="2" type="ORF">S01H4_30659</name>
</gene>
<feature type="domain" description="Glycosyltransferase 2-like prokaryotic type" evidence="1">
    <location>
        <begin position="24"/>
        <end position="89"/>
    </location>
</feature>
<organism evidence="2">
    <name type="scientific">marine sediment metagenome</name>
    <dbReference type="NCBI Taxonomy" id="412755"/>
    <lineage>
        <taxon>unclassified sequences</taxon>
        <taxon>metagenomes</taxon>
        <taxon>ecological metagenomes</taxon>
    </lineage>
</organism>
<dbReference type="Gene3D" id="3.90.550.10">
    <property type="entry name" value="Spore Coat Polysaccharide Biosynthesis Protein SpsA, Chain A"/>
    <property type="match status" value="1"/>
</dbReference>
<name>X1A0N4_9ZZZZ</name>
<evidence type="ECO:0000259" key="1">
    <source>
        <dbReference type="Pfam" id="PF10111"/>
    </source>
</evidence>
<proteinExistence type="predicted"/>
<dbReference type="InterPro" id="IPR019290">
    <property type="entry name" value="GlycosylTrfase-like_prok"/>
</dbReference>
<feature type="non-terminal residue" evidence="2">
    <location>
        <position position="135"/>
    </location>
</feature>
<reference evidence="2" key="1">
    <citation type="journal article" date="2014" name="Front. Microbiol.">
        <title>High frequency of phylogenetically diverse reductive dehalogenase-homologous genes in deep subseafloor sedimentary metagenomes.</title>
        <authorList>
            <person name="Kawai M."/>
            <person name="Futagami T."/>
            <person name="Toyoda A."/>
            <person name="Takaki Y."/>
            <person name="Nishi S."/>
            <person name="Hori S."/>
            <person name="Arai W."/>
            <person name="Tsubouchi T."/>
            <person name="Morono Y."/>
            <person name="Uchiyama I."/>
            <person name="Ito T."/>
            <person name="Fujiyama A."/>
            <person name="Inagaki F."/>
            <person name="Takami H."/>
        </authorList>
    </citation>
    <scope>NUCLEOTIDE SEQUENCE</scope>
    <source>
        <strain evidence="2">Expedition CK06-06</strain>
    </source>
</reference>
<comment type="caution">
    <text evidence="2">The sequence shown here is derived from an EMBL/GenBank/DDBJ whole genome shotgun (WGS) entry which is preliminary data.</text>
</comment>
<sequence>MNKHQKKGGFIFEDCLPLCTICPSSILILNTIFSEIGLFDETLPACEDYDLWLRLTAKYPVLYLNEKLTIKYGGHDDQLSKQYWGMDRFRIKALNKIIQQGNLSSENLSTAIQMMQHKIQVYLKGARKRNKTAEV</sequence>
<dbReference type="SUPFAM" id="SSF53448">
    <property type="entry name" value="Nucleotide-diphospho-sugar transferases"/>
    <property type="match status" value="1"/>
</dbReference>
<dbReference type="Pfam" id="PF10111">
    <property type="entry name" value="Glyco_tranf_2_2"/>
    <property type="match status" value="1"/>
</dbReference>
<dbReference type="InterPro" id="IPR029044">
    <property type="entry name" value="Nucleotide-diphossugar_trans"/>
</dbReference>
<protein>
    <recommendedName>
        <fullName evidence="1">Glycosyltransferase 2-like prokaryotic type domain-containing protein</fullName>
    </recommendedName>
</protein>
<dbReference type="EMBL" id="BART01015843">
    <property type="protein sequence ID" value="GAG75344.1"/>
    <property type="molecule type" value="Genomic_DNA"/>
</dbReference>
<evidence type="ECO:0000313" key="2">
    <source>
        <dbReference type="EMBL" id="GAG75344.1"/>
    </source>
</evidence>